<organism evidence="2 3">
    <name type="scientific">Pelagomonas calceolata</name>
    <dbReference type="NCBI Taxonomy" id="35677"/>
    <lineage>
        <taxon>Eukaryota</taxon>
        <taxon>Sar</taxon>
        <taxon>Stramenopiles</taxon>
        <taxon>Ochrophyta</taxon>
        <taxon>Pelagophyceae</taxon>
        <taxon>Pelagomonadales</taxon>
        <taxon>Pelagomonadaceae</taxon>
        <taxon>Pelagomonas</taxon>
    </lineage>
</organism>
<protein>
    <submittedName>
        <fullName evidence="2">Uncharacterized protein</fullName>
    </submittedName>
</protein>
<dbReference type="Proteomes" id="UP000789595">
    <property type="component" value="Unassembled WGS sequence"/>
</dbReference>
<name>A0A8J2SJI4_9STRA</name>
<accession>A0A8J2SJI4</accession>
<sequence length="129" mass="13325">TGLTRPNLDLLRHLDRARAVGLLRVAARVGPEARQALDAGAGPALRVRAAAVRELLALVAGADGPNEAQRGDEEEGRGLDHVGVVVRVVVAVVLEQPPALAEELPHHGGRARPGVVRGGSGGETQPRGD</sequence>
<feature type="non-terminal residue" evidence="2">
    <location>
        <position position="1"/>
    </location>
</feature>
<proteinExistence type="predicted"/>
<gene>
    <name evidence="2" type="ORF">PECAL_3P19480</name>
</gene>
<feature type="non-terminal residue" evidence="2">
    <location>
        <position position="129"/>
    </location>
</feature>
<keyword evidence="3" id="KW-1185">Reference proteome</keyword>
<reference evidence="2" key="1">
    <citation type="submission" date="2021-11" db="EMBL/GenBank/DDBJ databases">
        <authorList>
            <consortium name="Genoscope - CEA"/>
            <person name="William W."/>
        </authorList>
    </citation>
    <scope>NUCLEOTIDE SEQUENCE</scope>
</reference>
<dbReference type="AlphaFoldDB" id="A0A8J2SJI4"/>
<feature type="region of interest" description="Disordered" evidence="1">
    <location>
        <begin position="100"/>
        <end position="129"/>
    </location>
</feature>
<evidence type="ECO:0000256" key="1">
    <source>
        <dbReference type="SAM" id="MobiDB-lite"/>
    </source>
</evidence>
<evidence type="ECO:0000313" key="3">
    <source>
        <dbReference type="Proteomes" id="UP000789595"/>
    </source>
</evidence>
<comment type="caution">
    <text evidence="2">The sequence shown here is derived from an EMBL/GenBank/DDBJ whole genome shotgun (WGS) entry which is preliminary data.</text>
</comment>
<dbReference type="EMBL" id="CAKKNE010000003">
    <property type="protein sequence ID" value="CAH0371976.1"/>
    <property type="molecule type" value="Genomic_DNA"/>
</dbReference>
<evidence type="ECO:0000313" key="2">
    <source>
        <dbReference type="EMBL" id="CAH0371976.1"/>
    </source>
</evidence>